<protein>
    <recommendedName>
        <fullName evidence="2">RloB domain-containing protein</fullName>
    </recommendedName>
</protein>
<evidence type="ECO:0008006" key="2">
    <source>
        <dbReference type="Google" id="ProtNLM"/>
    </source>
</evidence>
<organism evidence="1">
    <name type="scientific">Collinsella aerofaciens</name>
    <dbReference type="NCBI Taxonomy" id="74426"/>
    <lineage>
        <taxon>Bacteria</taxon>
        <taxon>Bacillati</taxon>
        <taxon>Actinomycetota</taxon>
        <taxon>Coriobacteriia</taxon>
        <taxon>Coriobacteriales</taxon>
        <taxon>Coriobacteriaceae</taxon>
        <taxon>Collinsella</taxon>
    </lineage>
</organism>
<gene>
    <name evidence="1" type="ORF">CALFYP39_01458</name>
</gene>
<sequence length="198" mass="22616">MARRKSGLAPRRTNIRDYRCVCWVSAEGTTERDYLGMAVFKDAQVSVKFPKNTHPNRHNPAAVLKRFEKALRENDFRAGDEAWLVVDVDDWDEDEFEELLAWKVADDRHHLAVSNPKFELFLVMHFEKANGCTTPEKVDSALKKHLPRYAKRVSTMQFSAKQVHDAIANAKAKRVSCKAVLPAPGMTDAYLLVESIMR</sequence>
<reference evidence="1" key="1">
    <citation type="submission" date="2019-11" db="EMBL/GenBank/DDBJ databases">
        <authorList>
            <person name="Feng L."/>
        </authorList>
    </citation>
    <scope>NUCLEOTIDE SEQUENCE</scope>
    <source>
        <strain evidence="1">CaerofaciensLFYP39</strain>
    </source>
</reference>
<dbReference type="AlphaFoldDB" id="A0A6N3C8W8"/>
<accession>A0A6N3C8W8</accession>
<name>A0A6N3C8W8_9ACTN</name>
<dbReference type="EMBL" id="CACRTW010000025">
    <property type="protein sequence ID" value="VYU11449.1"/>
    <property type="molecule type" value="Genomic_DNA"/>
</dbReference>
<dbReference type="Pfam" id="PF13707">
    <property type="entry name" value="RloB"/>
    <property type="match status" value="1"/>
</dbReference>
<dbReference type="InterPro" id="IPR025591">
    <property type="entry name" value="RloB"/>
</dbReference>
<proteinExistence type="predicted"/>
<evidence type="ECO:0000313" key="1">
    <source>
        <dbReference type="EMBL" id="VYU11449.1"/>
    </source>
</evidence>